<evidence type="ECO:0000313" key="2">
    <source>
        <dbReference type="EMBL" id="STX29007.1"/>
    </source>
</evidence>
<name>A0A378I1C2_9GAMM</name>
<protein>
    <submittedName>
        <fullName evidence="2">Uncharacterized protein</fullName>
    </submittedName>
</protein>
<dbReference type="EMBL" id="UGNV01000001">
    <property type="protein sequence ID" value="STX29007.1"/>
    <property type="molecule type" value="Genomic_DNA"/>
</dbReference>
<proteinExistence type="predicted"/>
<keyword evidence="3" id="KW-1185">Reference proteome</keyword>
<organism evidence="2 3">
    <name type="scientific">Legionella beliardensis</name>
    <dbReference type="NCBI Taxonomy" id="91822"/>
    <lineage>
        <taxon>Bacteria</taxon>
        <taxon>Pseudomonadati</taxon>
        <taxon>Pseudomonadota</taxon>
        <taxon>Gammaproteobacteria</taxon>
        <taxon>Legionellales</taxon>
        <taxon>Legionellaceae</taxon>
        <taxon>Legionella</taxon>
    </lineage>
</organism>
<sequence length="121" mass="13856">MLKNKRPAITRGVEVSAQDKEFEKLMATLAGRVVSELQVQSREKPVSVQVVKGYRELLYPESRQEGRLITTRSDVRKKGEYYRFYQPGSPSNQSNIDEKKAKNDAQVLTEEGRVKSIKIKL</sequence>
<gene>
    <name evidence="2" type="ORF">NCTC13315_01541</name>
</gene>
<evidence type="ECO:0000313" key="3">
    <source>
        <dbReference type="Proteomes" id="UP000254968"/>
    </source>
</evidence>
<dbReference type="AlphaFoldDB" id="A0A378I1C2"/>
<accession>A0A378I1C2</accession>
<feature type="region of interest" description="Disordered" evidence="1">
    <location>
        <begin position="84"/>
        <end position="107"/>
    </location>
</feature>
<reference evidence="2 3" key="1">
    <citation type="submission" date="2018-06" db="EMBL/GenBank/DDBJ databases">
        <authorList>
            <consortium name="Pathogen Informatics"/>
            <person name="Doyle S."/>
        </authorList>
    </citation>
    <scope>NUCLEOTIDE SEQUENCE [LARGE SCALE GENOMIC DNA]</scope>
    <source>
        <strain evidence="2 3">NCTC13315</strain>
    </source>
</reference>
<evidence type="ECO:0000256" key="1">
    <source>
        <dbReference type="SAM" id="MobiDB-lite"/>
    </source>
</evidence>
<dbReference type="Proteomes" id="UP000254968">
    <property type="component" value="Unassembled WGS sequence"/>
</dbReference>